<comment type="caution">
    <text evidence="1">The sequence shown here is derived from an EMBL/GenBank/DDBJ whole genome shotgun (WGS) entry which is preliminary data.</text>
</comment>
<dbReference type="Gene3D" id="3.40.470.10">
    <property type="entry name" value="Uracil-DNA glycosylase-like domain"/>
    <property type="match status" value="1"/>
</dbReference>
<reference evidence="1" key="1">
    <citation type="submission" date="2021-01" db="EMBL/GenBank/DDBJ databases">
        <title>Metabolic potential, ecology and presence of endohyphal bacteria is reflected in genomic diversity of Mucoromycotina.</title>
        <authorList>
            <person name="Muszewska A."/>
            <person name="Okrasinska A."/>
            <person name="Steczkiewicz K."/>
            <person name="Drgas O."/>
            <person name="Orlowska M."/>
            <person name="Perlinska-Lenart U."/>
            <person name="Aleksandrzak-Piekarczyk T."/>
            <person name="Szatraj K."/>
            <person name="Zielenkiewicz U."/>
            <person name="Pilsyk S."/>
            <person name="Malc E."/>
            <person name="Mieczkowski P."/>
            <person name="Kruszewska J.S."/>
            <person name="Biernat P."/>
            <person name="Pawlowska J."/>
        </authorList>
    </citation>
    <scope>NUCLEOTIDE SEQUENCE</scope>
    <source>
        <strain evidence="1">WA0000018081</strain>
    </source>
</reference>
<accession>A0A8H7VPY7</accession>
<evidence type="ECO:0000313" key="1">
    <source>
        <dbReference type="EMBL" id="KAG2228740.1"/>
    </source>
</evidence>
<organism evidence="1 2">
    <name type="scientific">Thamnidium elegans</name>
    <dbReference type="NCBI Taxonomy" id="101142"/>
    <lineage>
        <taxon>Eukaryota</taxon>
        <taxon>Fungi</taxon>
        <taxon>Fungi incertae sedis</taxon>
        <taxon>Mucoromycota</taxon>
        <taxon>Mucoromycotina</taxon>
        <taxon>Mucoromycetes</taxon>
        <taxon>Mucorales</taxon>
        <taxon>Mucorineae</taxon>
        <taxon>Mucoraceae</taxon>
        <taxon>Thamnidium</taxon>
    </lineage>
</organism>
<dbReference type="AlphaFoldDB" id="A0A8H7VPY7"/>
<keyword evidence="2" id="KW-1185">Reference proteome</keyword>
<protein>
    <submittedName>
        <fullName evidence="1">Uncharacterized protein</fullName>
    </submittedName>
</protein>
<evidence type="ECO:0000313" key="2">
    <source>
        <dbReference type="Proteomes" id="UP000613177"/>
    </source>
</evidence>
<dbReference type="Proteomes" id="UP000613177">
    <property type="component" value="Unassembled WGS sequence"/>
</dbReference>
<dbReference type="InterPro" id="IPR036895">
    <property type="entry name" value="Uracil-DNA_glycosylase-like_sf"/>
</dbReference>
<name>A0A8H7VPY7_9FUNG</name>
<sequence>MDLFPIPNHYNEFFPQTNDRFWPLFEETGMFDDLPRPFNRIDTPGDLGEYNIQFDYYYSNEYTSLREIEYQETMEATVNFRNKIIEERPLVVLLVGNHMSQFQFDRDTTPGLKEAVGVSQIYSLPSTSILNTRYSTERLQNLFDDFAEFYENLII</sequence>
<gene>
    <name evidence="1" type="ORF">INT48_000028</name>
</gene>
<proteinExistence type="predicted"/>
<dbReference type="EMBL" id="JAEPRE010000368">
    <property type="protein sequence ID" value="KAG2228740.1"/>
    <property type="molecule type" value="Genomic_DNA"/>
</dbReference>